<gene>
    <name evidence="2" type="ORF">AMSG_11630</name>
</gene>
<accession>A0A0L0DI56</accession>
<evidence type="ECO:0000313" key="2">
    <source>
        <dbReference type="EMBL" id="KNC52044.1"/>
    </source>
</evidence>
<keyword evidence="3" id="KW-1185">Reference proteome</keyword>
<organism evidence="2 3">
    <name type="scientific">Thecamonas trahens ATCC 50062</name>
    <dbReference type="NCBI Taxonomy" id="461836"/>
    <lineage>
        <taxon>Eukaryota</taxon>
        <taxon>Apusozoa</taxon>
        <taxon>Apusomonadida</taxon>
        <taxon>Apusomonadidae</taxon>
        <taxon>Thecamonas</taxon>
    </lineage>
</organism>
<feature type="region of interest" description="Disordered" evidence="1">
    <location>
        <begin position="1"/>
        <end position="21"/>
    </location>
</feature>
<dbReference type="AlphaFoldDB" id="A0A0L0DI56"/>
<dbReference type="OrthoDB" id="10618402at2759"/>
<dbReference type="GeneID" id="25569545"/>
<dbReference type="RefSeq" id="XP_013762326.1">
    <property type="nucleotide sequence ID" value="XM_013906872.1"/>
</dbReference>
<sequence>MKRGKAGATKKRGMPSEPIPLEHGGVVVETVAGPVQFGIPPETIKDSMRAQLDVPTYFVVFGEMFDRTRCLNFAEFEFPTYFNFSSASAR</sequence>
<dbReference type="Proteomes" id="UP000054408">
    <property type="component" value="Unassembled WGS sequence"/>
</dbReference>
<protein>
    <submittedName>
        <fullName evidence="2">Uncharacterized protein</fullName>
    </submittedName>
</protein>
<dbReference type="eggNOG" id="ENOG502T0JC">
    <property type="taxonomic scope" value="Eukaryota"/>
</dbReference>
<feature type="compositionally biased region" description="Basic residues" evidence="1">
    <location>
        <begin position="1"/>
        <end position="13"/>
    </location>
</feature>
<evidence type="ECO:0000256" key="1">
    <source>
        <dbReference type="SAM" id="MobiDB-lite"/>
    </source>
</evidence>
<evidence type="ECO:0000313" key="3">
    <source>
        <dbReference type="Proteomes" id="UP000054408"/>
    </source>
</evidence>
<name>A0A0L0DI56_THETB</name>
<reference evidence="2 3" key="1">
    <citation type="submission" date="2010-05" db="EMBL/GenBank/DDBJ databases">
        <title>The Genome Sequence of Thecamonas trahens ATCC 50062.</title>
        <authorList>
            <consortium name="The Broad Institute Genome Sequencing Platform"/>
            <person name="Russ C."/>
            <person name="Cuomo C."/>
            <person name="Shea T."/>
            <person name="Young S.K."/>
            <person name="Zeng Q."/>
            <person name="Koehrsen M."/>
            <person name="Haas B."/>
            <person name="Borodovsky M."/>
            <person name="Guigo R."/>
            <person name="Alvarado L."/>
            <person name="Berlin A."/>
            <person name="Bochicchio J."/>
            <person name="Borenstein D."/>
            <person name="Chapman S."/>
            <person name="Chen Z."/>
            <person name="Freedman E."/>
            <person name="Gellesch M."/>
            <person name="Goldberg J."/>
            <person name="Griggs A."/>
            <person name="Gujja S."/>
            <person name="Heilman E."/>
            <person name="Heiman D."/>
            <person name="Hepburn T."/>
            <person name="Howarth C."/>
            <person name="Jen D."/>
            <person name="Larson L."/>
            <person name="Mehta T."/>
            <person name="Park D."/>
            <person name="Pearson M."/>
            <person name="Roberts A."/>
            <person name="Saif S."/>
            <person name="Shenoy N."/>
            <person name="Sisk P."/>
            <person name="Stolte C."/>
            <person name="Sykes S."/>
            <person name="Thomson T."/>
            <person name="Walk T."/>
            <person name="White J."/>
            <person name="Yandava C."/>
            <person name="Burger G."/>
            <person name="Gray M.W."/>
            <person name="Holland P.W.H."/>
            <person name="King N."/>
            <person name="Lang F.B.F."/>
            <person name="Roger A.J."/>
            <person name="Ruiz-Trillo I."/>
            <person name="Lander E."/>
            <person name="Nusbaum C."/>
        </authorList>
    </citation>
    <scope>NUCLEOTIDE SEQUENCE [LARGE SCALE GENOMIC DNA]</scope>
    <source>
        <strain evidence="2 3">ATCC 50062</strain>
    </source>
</reference>
<dbReference type="EMBL" id="GL349436">
    <property type="protein sequence ID" value="KNC52044.1"/>
    <property type="molecule type" value="Genomic_DNA"/>
</dbReference>
<proteinExistence type="predicted"/>